<keyword evidence="3" id="KW-0378">Hydrolase</keyword>
<reference evidence="6 7" key="1">
    <citation type="submission" date="2018-05" db="EMBL/GenBank/DDBJ databases">
        <title>Description of Sphingomonas pokkalii sp nov, isolated from the rhizosphere of saline tolerant pokkali rice and its draft genome analysis.</title>
        <authorList>
            <person name="Menon R."/>
            <person name="Kumari S."/>
            <person name="Rameshkumar N."/>
        </authorList>
    </citation>
    <scope>NUCLEOTIDE SEQUENCE [LARGE SCALE GENOMIC DNA]</scope>
    <source>
        <strain evidence="6 7">L3B27</strain>
    </source>
</reference>
<dbReference type="RefSeq" id="WP_116470325.1">
    <property type="nucleotide sequence ID" value="NZ_QENQ01000001.1"/>
</dbReference>
<evidence type="ECO:0000256" key="5">
    <source>
        <dbReference type="PIRSR" id="PIRSR600760-2"/>
    </source>
</evidence>
<dbReference type="GO" id="GO:0007165">
    <property type="term" value="P:signal transduction"/>
    <property type="evidence" value="ECO:0007669"/>
    <property type="project" value="TreeGrafter"/>
</dbReference>
<dbReference type="Gene3D" id="3.30.540.10">
    <property type="entry name" value="Fructose-1,6-Bisphosphatase, subunit A, domain 1"/>
    <property type="match status" value="1"/>
</dbReference>
<accession>A0A2U0SHU9</accession>
<feature type="binding site" evidence="5">
    <location>
        <position position="68"/>
    </location>
    <ligand>
        <name>Mg(2+)</name>
        <dbReference type="ChEBI" id="CHEBI:18420"/>
        <label>1</label>
        <note>catalytic</note>
    </ligand>
</feature>
<comment type="cofactor">
    <cofactor evidence="5">
        <name>Mg(2+)</name>
        <dbReference type="ChEBI" id="CHEBI:18420"/>
    </cofactor>
</comment>
<feature type="binding site" evidence="5">
    <location>
        <position position="92"/>
    </location>
    <ligand>
        <name>Mg(2+)</name>
        <dbReference type="ChEBI" id="CHEBI:18420"/>
        <label>1</label>
        <note>catalytic</note>
    </ligand>
</feature>
<name>A0A2U0SHU9_9SPHN</name>
<dbReference type="EMBL" id="QENQ01000001">
    <property type="protein sequence ID" value="PVX30931.1"/>
    <property type="molecule type" value="Genomic_DNA"/>
</dbReference>
<sequence length="264" mass="27667">MHRHHAAVSALIRTVAETVVLPRFRNLAAHEVLEKTPGELVTIADREAEERLSEGLSAIDPAAAIVGEEACAADPALMAQAMAARAWIIDPIDGTANFASGQAPFGIMIALLEAGDIRASWVYDPVAGRMCHAAAGGGAFINDAPVRARQSGGARARAAISKVGQSAEDHAARTARFAQAFDLTPLPRCAAENYPRLVLGQNDVAIFRRTLVWDHAPGVLFLAEAGGYVARWDGSPYRIGDDGVGIVAASTPALGKQATALLFG</sequence>
<evidence type="ECO:0000256" key="1">
    <source>
        <dbReference type="ARBA" id="ARBA00009759"/>
    </source>
</evidence>
<proteinExistence type="inferred from homology"/>
<dbReference type="PRINTS" id="PR00377">
    <property type="entry name" value="IMPHPHTASES"/>
</dbReference>
<evidence type="ECO:0000313" key="7">
    <source>
        <dbReference type="Proteomes" id="UP000245890"/>
    </source>
</evidence>
<keyword evidence="2 5" id="KW-0479">Metal-binding</keyword>
<feature type="binding site" evidence="5">
    <location>
        <position position="93"/>
    </location>
    <ligand>
        <name>Mg(2+)</name>
        <dbReference type="ChEBI" id="CHEBI:18420"/>
        <label>2</label>
    </ligand>
</feature>
<dbReference type="GO" id="GO:0046872">
    <property type="term" value="F:metal ion binding"/>
    <property type="evidence" value="ECO:0007669"/>
    <property type="project" value="UniProtKB-KW"/>
</dbReference>
<evidence type="ECO:0000256" key="3">
    <source>
        <dbReference type="ARBA" id="ARBA00022801"/>
    </source>
</evidence>
<dbReference type="GO" id="GO:0006020">
    <property type="term" value="P:inositol metabolic process"/>
    <property type="evidence" value="ECO:0007669"/>
    <property type="project" value="TreeGrafter"/>
</dbReference>
<organism evidence="6 7">
    <name type="scientific">Sphingomonas pokkalii</name>
    <dbReference type="NCBI Taxonomy" id="2175090"/>
    <lineage>
        <taxon>Bacteria</taxon>
        <taxon>Pseudomonadati</taxon>
        <taxon>Pseudomonadota</taxon>
        <taxon>Alphaproteobacteria</taxon>
        <taxon>Sphingomonadales</taxon>
        <taxon>Sphingomonadaceae</taxon>
        <taxon>Sphingomonas</taxon>
    </lineage>
</organism>
<evidence type="ECO:0000256" key="4">
    <source>
        <dbReference type="ARBA" id="ARBA00022842"/>
    </source>
</evidence>
<dbReference type="PANTHER" id="PTHR20854:SF4">
    <property type="entry name" value="INOSITOL-1-MONOPHOSPHATASE-RELATED"/>
    <property type="match status" value="1"/>
</dbReference>
<dbReference type="SUPFAM" id="SSF56655">
    <property type="entry name" value="Carbohydrate phosphatase"/>
    <property type="match status" value="1"/>
</dbReference>
<dbReference type="AlphaFoldDB" id="A0A2U0SHU9"/>
<dbReference type="Pfam" id="PF00459">
    <property type="entry name" value="Inositol_P"/>
    <property type="match status" value="1"/>
</dbReference>
<feature type="binding site" evidence="5">
    <location>
        <position position="90"/>
    </location>
    <ligand>
        <name>Mg(2+)</name>
        <dbReference type="ChEBI" id="CHEBI:18420"/>
        <label>2</label>
    </ligand>
</feature>
<dbReference type="PROSITE" id="PS00629">
    <property type="entry name" value="IMP_1"/>
    <property type="match status" value="1"/>
</dbReference>
<comment type="similarity">
    <text evidence="1">Belongs to the inositol monophosphatase superfamily.</text>
</comment>
<evidence type="ECO:0000256" key="2">
    <source>
        <dbReference type="ARBA" id="ARBA00022723"/>
    </source>
</evidence>
<dbReference type="PANTHER" id="PTHR20854">
    <property type="entry name" value="INOSITOL MONOPHOSPHATASE"/>
    <property type="match status" value="1"/>
</dbReference>
<dbReference type="OrthoDB" id="9785695at2"/>
<protein>
    <submittedName>
        <fullName evidence="6">Inositol monophosphatase</fullName>
    </submittedName>
</protein>
<dbReference type="InterPro" id="IPR000760">
    <property type="entry name" value="Inositol_monophosphatase-like"/>
</dbReference>
<keyword evidence="4 5" id="KW-0460">Magnesium</keyword>
<dbReference type="Gene3D" id="3.40.190.80">
    <property type="match status" value="1"/>
</dbReference>
<gene>
    <name evidence="6" type="ORF">DD559_17680</name>
</gene>
<dbReference type="Proteomes" id="UP000245890">
    <property type="component" value="Unassembled WGS sequence"/>
</dbReference>
<dbReference type="GO" id="GO:0008934">
    <property type="term" value="F:inositol monophosphate 1-phosphatase activity"/>
    <property type="evidence" value="ECO:0007669"/>
    <property type="project" value="TreeGrafter"/>
</dbReference>
<dbReference type="InterPro" id="IPR020583">
    <property type="entry name" value="Inositol_monoP_metal-BS"/>
</dbReference>
<evidence type="ECO:0000313" key="6">
    <source>
        <dbReference type="EMBL" id="PVX30931.1"/>
    </source>
</evidence>
<keyword evidence="7" id="KW-1185">Reference proteome</keyword>
<comment type="caution">
    <text evidence="6">The sequence shown here is derived from an EMBL/GenBank/DDBJ whole genome shotgun (WGS) entry which is preliminary data.</text>
</comment>
<feature type="binding site" evidence="5">
    <location>
        <position position="214"/>
    </location>
    <ligand>
        <name>Mg(2+)</name>
        <dbReference type="ChEBI" id="CHEBI:18420"/>
        <label>1</label>
        <note>catalytic</note>
    </ligand>
</feature>